<dbReference type="InterPro" id="IPR027417">
    <property type="entry name" value="P-loop_NTPase"/>
</dbReference>
<dbReference type="SUPFAM" id="SSF52540">
    <property type="entry name" value="P-loop containing nucleoside triphosphate hydrolases"/>
    <property type="match status" value="1"/>
</dbReference>
<proteinExistence type="predicted"/>
<dbReference type="Pfam" id="PF11907">
    <property type="entry name" value="DUF3427"/>
    <property type="match status" value="1"/>
</dbReference>
<dbReference type="InterPro" id="IPR001736">
    <property type="entry name" value="PLipase_D/transphosphatidylase"/>
</dbReference>
<dbReference type="InterPro" id="IPR021835">
    <property type="entry name" value="DUF3427"/>
</dbReference>
<feature type="domain" description="Helicase C-terminal" evidence="3">
    <location>
        <begin position="537"/>
        <end position="689"/>
    </location>
</feature>
<dbReference type="AlphaFoldDB" id="A0A953JA22"/>
<feature type="domain" description="Helicase ATP-binding" evidence="2">
    <location>
        <begin position="324"/>
        <end position="462"/>
    </location>
</feature>
<dbReference type="InterPro" id="IPR052511">
    <property type="entry name" value="ATP-dep_Helicase"/>
</dbReference>
<organism evidence="4 5">
    <name type="scientific">Candidatus Nitrobium versatile</name>
    <dbReference type="NCBI Taxonomy" id="2884831"/>
    <lineage>
        <taxon>Bacteria</taxon>
        <taxon>Pseudomonadati</taxon>
        <taxon>Nitrospirota</taxon>
        <taxon>Nitrospiria</taxon>
        <taxon>Nitrospirales</taxon>
        <taxon>Nitrospiraceae</taxon>
        <taxon>Candidatus Nitrobium</taxon>
    </lineage>
</organism>
<dbReference type="PANTHER" id="PTHR47962">
    <property type="entry name" value="ATP-DEPENDENT HELICASE LHR-RELATED-RELATED"/>
    <property type="match status" value="1"/>
</dbReference>
<name>A0A953JA22_9BACT</name>
<dbReference type="PROSITE" id="PS50035">
    <property type="entry name" value="PLD"/>
    <property type="match status" value="1"/>
</dbReference>
<comment type="caution">
    <text evidence="4">The sequence shown here is derived from an EMBL/GenBank/DDBJ whole genome shotgun (WGS) entry which is preliminary data.</text>
</comment>
<dbReference type="GO" id="GO:0016887">
    <property type="term" value="F:ATP hydrolysis activity"/>
    <property type="evidence" value="ECO:0007669"/>
    <property type="project" value="TreeGrafter"/>
</dbReference>
<evidence type="ECO:0000259" key="3">
    <source>
        <dbReference type="PROSITE" id="PS51194"/>
    </source>
</evidence>
<dbReference type="InterPro" id="IPR014001">
    <property type="entry name" value="Helicase_ATP-bd"/>
</dbReference>
<reference evidence="4" key="1">
    <citation type="journal article" date="2021" name="bioRxiv">
        <title>Unraveling nitrogen, sulfur and carbon metabolic pathways and microbial community transcriptional responses to substrate deprivation and toxicity stresses in a bioreactor mimicking anoxic brackish coastal sediment conditions.</title>
        <authorList>
            <person name="Martins P.D."/>
            <person name="Echeveste M.J."/>
            <person name="Arshad A."/>
            <person name="Kurth J."/>
            <person name="Ouboter H."/>
            <person name="Jetten M.S.M."/>
            <person name="Welte C.U."/>
        </authorList>
    </citation>
    <scope>NUCLEOTIDE SEQUENCE</scope>
    <source>
        <strain evidence="4">MAG_39</strain>
    </source>
</reference>
<evidence type="ECO:0000313" key="5">
    <source>
        <dbReference type="Proteomes" id="UP000705867"/>
    </source>
</evidence>
<feature type="domain" description="PLD phosphodiesterase" evidence="1">
    <location>
        <begin position="209"/>
        <end position="240"/>
    </location>
</feature>
<dbReference type="PANTHER" id="PTHR47962:SF7">
    <property type="entry name" value="MITOCHONDRIAL ATP-DEPENDENT HELICASE IRC3-RELATED"/>
    <property type="match status" value="1"/>
</dbReference>
<dbReference type="SMART" id="SM00490">
    <property type="entry name" value="HELICc"/>
    <property type="match status" value="1"/>
</dbReference>
<dbReference type="GO" id="GO:0006793">
    <property type="term" value="P:phosphorus metabolic process"/>
    <property type="evidence" value="ECO:0007669"/>
    <property type="project" value="UniProtKB-ARBA"/>
</dbReference>
<reference evidence="4" key="2">
    <citation type="submission" date="2021-08" db="EMBL/GenBank/DDBJ databases">
        <authorList>
            <person name="Dalcin Martins P."/>
        </authorList>
    </citation>
    <scope>NUCLEOTIDE SEQUENCE</scope>
    <source>
        <strain evidence="4">MAG_39</strain>
    </source>
</reference>
<dbReference type="Gene3D" id="3.40.50.300">
    <property type="entry name" value="P-loop containing nucleotide triphosphate hydrolases"/>
    <property type="match status" value="2"/>
</dbReference>
<dbReference type="InterPro" id="IPR006935">
    <property type="entry name" value="Helicase/UvrB_N"/>
</dbReference>
<dbReference type="Pfam" id="PF04851">
    <property type="entry name" value="ResIII"/>
    <property type="match status" value="1"/>
</dbReference>
<dbReference type="Pfam" id="PF00271">
    <property type="entry name" value="Helicase_C"/>
    <property type="match status" value="1"/>
</dbReference>
<dbReference type="SUPFAM" id="SSF56024">
    <property type="entry name" value="Phospholipase D/nuclease"/>
    <property type="match status" value="1"/>
</dbReference>
<gene>
    <name evidence="4" type="ORF">K8I29_01710</name>
</gene>
<dbReference type="PROSITE" id="PS51192">
    <property type="entry name" value="HELICASE_ATP_BIND_1"/>
    <property type="match status" value="1"/>
</dbReference>
<dbReference type="EMBL" id="JAIOIV010000015">
    <property type="protein sequence ID" value="MBZ0154915.1"/>
    <property type="molecule type" value="Genomic_DNA"/>
</dbReference>
<dbReference type="SMART" id="SM00487">
    <property type="entry name" value="DEXDc"/>
    <property type="match status" value="1"/>
</dbReference>
<evidence type="ECO:0000259" key="2">
    <source>
        <dbReference type="PROSITE" id="PS51192"/>
    </source>
</evidence>
<evidence type="ECO:0000313" key="4">
    <source>
        <dbReference type="EMBL" id="MBZ0154915.1"/>
    </source>
</evidence>
<dbReference type="PROSITE" id="PS51194">
    <property type="entry name" value="HELICASE_CTER"/>
    <property type="match status" value="1"/>
</dbReference>
<dbReference type="Proteomes" id="UP000705867">
    <property type="component" value="Unassembled WGS sequence"/>
</dbReference>
<dbReference type="Gene3D" id="3.30.870.10">
    <property type="entry name" value="Endonuclease Chain A"/>
    <property type="match status" value="1"/>
</dbReference>
<accession>A0A953JA22</accession>
<dbReference type="GO" id="GO:0003677">
    <property type="term" value="F:DNA binding"/>
    <property type="evidence" value="ECO:0007669"/>
    <property type="project" value="InterPro"/>
</dbReference>
<dbReference type="InterPro" id="IPR025202">
    <property type="entry name" value="PLD-like_dom"/>
</dbReference>
<dbReference type="CDD" id="cd18799">
    <property type="entry name" value="SF2_C_EcoAI-like"/>
    <property type="match status" value="1"/>
</dbReference>
<dbReference type="Pfam" id="PF13091">
    <property type="entry name" value="PLDc_2"/>
    <property type="match status" value="1"/>
</dbReference>
<dbReference type="CDD" id="cd18032">
    <property type="entry name" value="DEXHc_RE_I_III_res"/>
    <property type="match status" value="1"/>
</dbReference>
<dbReference type="CDD" id="cd09203">
    <property type="entry name" value="PLDc_N_DEXD_b1"/>
    <property type="match status" value="1"/>
</dbReference>
<protein>
    <submittedName>
        <fullName evidence="4">DUF3427 domain-containing protein</fullName>
    </submittedName>
</protein>
<sequence length="1042" mass="118512">MKPIAYGIYEALIDEYLRDILAQHPELRTVFGKIDPEEQPAQYSSFVAKVLEQALREEPDPEKRLALCNQILGHVAKEPGRSHLRKNCLVPEQKPILLEITPPHYARSGIPRPHTPLAESSLFTGSPQEPQLAHELLEEMRSADGVDILVSFIKWSGLRLLMPAFEDLRDRYVPVRLITTSYMGASDAPAVEWLARMPNVKVRVSYDTERTRLHAKAYYFKRNTGFSTAYIGSANMSHAAITSGLEWNLKVTAQDMDHILEKFSVEFETYWNSREFVPFDPDDPTLFRAAIDSARNPRSNGPAVFFDLRPHPFQERILEALERERTFHNRWRNLVIAATGTGKTVIAAFDFKRFFEQRQKQARLLFVAHRQEILQQAQATFSNVLRDQNFGELLVGPFQSNRREHLFCSVGMLSNRRLWEQVGRDFYNYIVIDEAHHGTAASYRPIFENFAPQVLLGLTATPERMDGENVAADFGNRFAAEIRLPEALEEKLLCPFHYFGVADPIALNQDQFWRNGKYDAAALENVYVLDHAKAKQRVDSILAALNRYEPELGTVKGIGFCVTIRHAVFMAEQFTQRGIPSEAFVSGVEDKRCQELLTDLKDGRLTFLFTVDKLSEGIDLPEVNTVLFLRPTESLTVFLQQLGRGLRHAPEKDCLTVLDFVGQAHRRYRIDTKLKALLPRHRFSIDKEVELDFPHLPAGCSIQLDRLSRQYVLENIRENLGRLAVQVPDRLQTFPSESGLELTFGNFIRYHDYEPEVLLAAETWSGWKAKAQLGPIPVDPDLAKLKKTIVRATFINGPNEAALLHNVLGKVSQGAIDEALVLAGNSTMSVYYRLWGEKGDALGISSLEDAFRRLSRNPSILADLDEILTWSLDTTEISGQIPELPFACPFELHAQYGSTDILAGLGQATLQTAGQRGIGAFHFPTIRAYALLITYQKTEREFSPSTMYADYPISRELLHWESQSNTAQQSETGQNLISHVERGYTILFFARNQKRRNGVTMPFTYLGPAERVSHESERPIKMVWRLRFPMPIEMFEDNRRGG</sequence>
<dbReference type="GO" id="GO:0005524">
    <property type="term" value="F:ATP binding"/>
    <property type="evidence" value="ECO:0007669"/>
    <property type="project" value="InterPro"/>
</dbReference>
<evidence type="ECO:0000259" key="1">
    <source>
        <dbReference type="PROSITE" id="PS50035"/>
    </source>
</evidence>
<dbReference type="InterPro" id="IPR001650">
    <property type="entry name" value="Helicase_C-like"/>
</dbReference>